<dbReference type="SUPFAM" id="SSF46785">
    <property type="entry name" value="Winged helix' DNA-binding domain"/>
    <property type="match status" value="1"/>
</dbReference>
<organism evidence="2 3">
    <name type="scientific">Streptomyces rimosus subsp. rimosus</name>
    <dbReference type="NCBI Taxonomy" id="132474"/>
    <lineage>
        <taxon>Bacteria</taxon>
        <taxon>Bacillati</taxon>
        <taxon>Actinomycetota</taxon>
        <taxon>Actinomycetes</taxon>
        <taxon>Kitasatosporales</taxon>
        <taxon>Streptomycetaceae</taxon>
        <taxon>Streptomyces</taxon>
    </lineage>
</organism>
<sequence>MSTAPEMPSSTVMLMIAAGRQLQRELESDLSAIGLSLRQLGALGHIAGNPELSYSDLARRAGITTQSMRATILMLQEQGAVRSNLSGQGRRANLELTETGEQLLNEARRVIALRDRAFAERLGAEEEKVLSAVLRRAAPGPADTARRG</sequence>
<reference evidence="2 3" key="1">
    <citation type="submission" date="2022-03" db="EMBL/GenBank/DDBJ databases">
        <title>Complete genome of Streptomyces rimosus ssp. rimosus R7 (=ATCC 10970).</title>
        <authorList>
            <person name="Beganovic S."/>
            <person name="Ruckert C."/>
            <person name="Busche T."/>
            <person name="Kalinowski J."/>
            <person name="Wittmann C."/>
        </authorList>
    </citation>
    <scope>NUCLEOTIDE SEQUENCE [LARGE SCALE GENOMIC DNA]</scope>
    <source>
        <strain evidence="2 3">R7</strain>
    </source>
</reference>
<dbReference type="Proteomes" id="UP000829494">
    <property type="component" value="Chromosome"/>
</dbReference>
<dbReference type="InterPro" id="IPR036390">
    <property type="entry name" value="WH_DNA-bd_sf"/>
</dbReference>
<dbReference type="PROSITE" id="PS50995">
    <property type="entry name" value="HTH_MARR_2"/>
    <property type="match status" value="1"/>
</dbReference>
<evidence type="ECO:0000259" key="1">
    <source>
        <dbReference type="PROSITE" id="PS50995"/>
    </source>
</evidence>
<keyword evidence="3" id="KW-1185">Reference proteome</keyword>
<dbReference type="InterPro" id="IPR036388">
    <property type="entry name" value="WH-like_DNA-bd_sf"/>
</dbReference>
<dbReference type="InterPro" id="IPR000835">
    <property type="entry name" value="HTH_MarR-typ"/>
</dbReference>
<feature type="domain" description="HTH marR-type" evidence="1">
    <location>
        <begin position="8"/>
        <end position="139"/>
    </location>
</feature>
<accession>A0ABY3Z4M6</accession>
<name>A0ABY3Z4M6_STRRM</name>
<protein>
    <recommendedName>
        <fullName evidence="1">HTH marR-type domain-containing protein</fullName>
    </recommendedName>
</protein>
<gene>
    <name evidence="2" type="ORF">SRIMR7_23990</name>
</gene>
<dbReference type="Pfam" id="PF12802">
    <property type="entry name" value="MarR_2"/>
    <property type="match status" value="1"/>
</dbReference>
<dbReference type="RefSeq" id="WP_003979594.1">
    <property type="nucleotide sequence ID" value="NZ_CP043497.1"/>
</dbReference>
<dbReference type="SMART" id="SM00347">
    <property type="entry name" value="HTH_MARR"/>
    <property type="match status" value="1"/>
</dbReference>
<dbReference type="Gene3D" id="1.10.10.10">
    <property type="entry name" value="Winged helix-like DNA-binding domain superfamily/Winged helix DNA-binding domain"/>
    <property type="match status" value="1"/>
</dbReference>
<evidence type="ECO:0000313" key="3">
    <source>
        <dbReference type="Proteomes" id="UP000829494"/>
    </source>
</evidence>
<dbReference type="GeneID" id="66855666"/>
<dbReference type="EMBL" id="CP094298">
    <property type="protein sequence ID" value="UNZ05223.1"/>
    <property type="molecule type" value="Genomic_DNA"/>
</dbReference>
<evidence type="ECO:0000313" key="2">
    <source>
        <dbReference type="EMBL" id="UNZ05223.1"/>
    </source>
</evidence>
<proteinExistence type="predicted"/>